<keyword evidence="5" id="KW-1185">Reference proteome</keyword>
<sequence length="115" mass="13241">HLLFHSLHNSQRILFHPSLFARGLFFVSDLVWFSQESSINNESYPFFLLRSDYLFLDRDRERAQARNSGKGKQVKSDGLTPEQRRERDAKALQEKAARKAAQAAGGNNAVTYSRR</sequence>
<feature type="compositionally biased region" description="Low complexity" evidence="2">
    <location>
        <begin position="99"/>
        <end position="109"/>
    </location>
</feature>
<evidence type="ECO:0000256" key="1">
    <source>
        <dbReference type="ARBA" id="ARBA00007309"/>
    </source>
</evidence>
<evidence type="ECO:0000313" key="4">
    <source>
        <dbReference type="EMBL" id="MED6127356.1"/>
    </source>
</evidence>
<accession>A0ABU6RTA6</accession>
<gene>
    <name evidence="4" type="ORF">PIB30_087379</name>
</gene>
<dbReference type="InterPro" id="IPR040211">
    <property type="entry name" value="SERF1/2-like"/>
</dbReference>
<name>A0ABU6RTA6_9FABA</name>
<feature type="domain" description="Small EDRK-rich factor-like N-terminal" evidence="3">
    <location>
        <begin position="57"/>
        <end position="85"/>
    </location>
</feature>
<comment type="caution">
    <text evidence="4">The sequence shown here is derived from an EMBL/GenBank/DDBJ whole genome shotgun (WGS) entry which is preliminary data.</text>
</comment>
<dbReference type="PANTHER" id="PTHR13596:SF0">
    <property type="entry name" value="SI:CH211-39K3.2-RELATED"/>
    <property type="match status" value="1"/>
</dbReference>
<evidence type="ECO:0000256" key="2">
    <source>
        <dbReference type="SAM" id="MobiDB-lite"/>
    </source>
</evidence>
<reference evidence="4 5" key="1">
    <citation type="journal article" date="2023" name="Plants (Basel)">
        <title>Bridging the Gap: Combining Genomics and Transcriptomics Approaches to Understand Stylosanthes scabra, an Orphan Legume from the Brazilian Caatinga.</title>
        <authorList>
            <person name="Ferreira-Neto J.R.C."/>
            <person name="da Silva M.D."/>
            <person name="Binneck E."/>
            <person name="de Melo N.F."/>
            <person name="da Silva R.H."/>
            <person name="de Melo A.L.T.M."/>
            <person name="Pandolfi V."/>
            <person name="Bustamante F.O."/>
            <person name="Brasileiro-Vidal A.C."/>
            <person name="Benko-Iseppon A.M."/>
        </authorList>
    </citation>
    <scope>NUCLEOTIDE SEQUENCE [LARGE SCALE GENOMIC DNA]</scope>
    <source>
        <tissue evidence="4">Leaves</tissue>
    </source>
</reference>
<evidence type="ECO:0000313" key="5">
    <source>
        <dbReference type="Proteomes" id="UP001341840"/>
    </source>
</evidence>
<feature type="region of interest" description="Disordered" evidence="2">
    <location>
        <begin position="63"/>
        <end position="115"/>
    </location>
</feature>
<dbReference type="EMBL" id="JASCZI010031744">
    <property type="protein sequence ID" value="MED6127356.1"/>
    <property type="molecule type" value="Genomic_DNA"/>
</dbReference>
<protein>
    <recommendedName>
        <fullName evidence="3">Small EDRK-rich factor-like N-terminal domain-containing protein</fullName>
    </recommendedName>
</protein>
<dbReference type="PANTHER" id="PTHR13596">
    <property type="entry name" value="SMALL EDRK-RICH FACTOR 1"/>
    <property type="match status" value="1"/>
</dbReference>
<feature type="compositionally biased region" description="Basic and acidic residues" evidence="2">
    <location>
        <begin position="82"/>
        <end position="97"/>
    </location>
</feature>
<dbReference type="Pfam" id="PF04419">
    <property type="entry name" value="SERF-like_N"/>
    <property type="match status" value="1"/>
</dbReference>
<comment type="similarity">
    <text evidence="1">Belongs to the SERF family.</text>
</comment>
<evidence type="ECO:0000259" key="3">
    <source>
        <dbReference type="Pfam" id="PF04419"/>
    </source>
</evidence>
<dbReference type="Proteomes" id="UP001341840">
    <property type="component" value="Unassembled WGS sequence"/>
</dbReference>
<dbReference type="InterPro" id="IPR007513">
    <property type="entry name" value="SERF-like_N"/>
</dbReference>
<feature type="non-terminal residue" evidence="4">
    <location>
        <position position="1"/>
    </location>
</feature>
<proteinExistence type="inferred from homology"/>
<organism evidence="4 5">
    <name type="scientific">Stylosanthes scabra</name>
    <dbReference type="NCBI Taxonomy" id="79078"/>
    <lineage>
        <taxon>Eukaryota</taxon>
        <taxon>Viridiplantae</taxon>
        <taxon>Streptophyta</taxon>
        <taxon>Embryophyta</taxon>
        <taxon>Tracheophyta</taxon>
        <taxon>Spermatophyta</taxon>
        <taxon>Magnoliopsida</taxon>
        <taxon>eudicotyledons</taxon>
        <taxon>Gunneridae</taxon>
        <taxon>Pentapetalae</taxon>
        <taxon>rosids</taxon>
        <taxon>fabids</taxon>
        <taxon>Fabales</taxon>
        <taxon>Fabaceae</taxon>
        <taxon>Papilionoideae</taxon>
        <taxon>50 kb inversion clade</taxon>
        <taxon>dalbergioids sensu lato</taxon>
        <taxon>Dalbergieae</taxon>
        <taxon>Pterocarpus clade</taxon>
        <taxon>Stylosanthes</taxon>
    </lineage>
</organism>